<dbReference type="RefSeq" id="WP_157459132.1">
    <property type="nucleotide sequence ID" value="NZ_WQLB01000011.1"/>
</dbReference>
<reference evidence="1 2" key="1">
    <citation type="submission" date="2019-12" db="EMBL/GenBank/DDBJ databases">
        <title>Deinococcus sp. HMF7620 Genome sequencing and assembly.</title>
        <authorList>
            <person name="Kang H."/>
            <person name="Kim H."/>
            <person name="Joh K."/>
        </authorList>
    </citation>
    <scope>NUCLEOTIDE SEQUENCE [LARGE SCALE GENOMIC DNA]</scope>
    <source>
        <strain evidence="1 2">HMF7620</strain>
    </source>
</reference>
<dbReference type="Pfam" id="PF04402">
    <property type="entry name" value="SIMPL"/>
    <property type="match status" value="1"/>
</dbReference>
<organism evidence="1 2">
    <name type="scientific">Deinococcus arboris</name>
    <dbReference type="NCBI Taxonomy" id="2682977"/>
    <lineage>
        <taxon>Bacteria</taxon>
        <taxon>Thermotogati</taxon>
        <taxon>Deinococcota</taxon>
        <taxon>Deinococci</taxon>
        <taxon>Deinococcales</taxon>
        <taxon>Deinococcaceae</taxon>
        <taxon>Deinococcus</taxon>
    </lineage>
</organism>
<evidence type="ECO:0000313" key="1">
    <source>
        <dbReference type="EMBL" id="MVN87072.1"/>
    </source>
</evidence>
<dbReference type="Gene3D" id="3.30.110.170">
    <property type="entry name" value="Protein of unknown function (DUF541), domain 1"/>
    <property type="match status" value="1"/>
</dbReference>
<proteinExistence type="predicted"/>
<accession>A0A7C9HRR0</accession>
<protein>
    <submittedName>
        <fullName evidence="1">DUF541 domain-containing protein</fullName>
    </submittedName>
</protein>
<name>A0A7C9HRR0_9DEIO</name>
<dbReference type="Proteomes" id="UP000483286">
    <property type="component" value="Unassembled WGS sequence"/>
</dbReference>
<dbReference type="EMBL" id="WQLB01000011">
    <property type="protein sequence ID" value="MVN87072.1"/>
    <property type="molecule type" value="Genomic_DNA"/>
</dbReference>
<dbReference type="AlphaFoldDB" id="A0A7C9HRR0"/>
<comment type="caution">
    <text evidence="1">The sequence shown here is derived from an EMBL/GenBank/DDBJ whole genome shotgun (WGS) entry which is preliminary data.</text>
</comment>
<keyword evidence="2" id="KW-1185">Reference proteome</keyword>
<evidence type="ECO:0000313" key="2">
    <source>
        <dbReference type="Proteomes" id="UP000483286"/>
    </source>
</evidence>
<dbReference type="InterPro" id="IPR007497">
    <property type="entry name" value="SIMPL/DUF541"/>
</dbReference>
<sequence length="209" mass="23117">MGVLRIQQKEQQDVAAVGAKLYLEVAGETLVMGTAATERVKEVREVTRQLQAVGIPPMQIQVRGVEISNRTGLLAKQQKARFLLVVEAAPELLPQVLGVLADQKHVDLQRLEWIFDDFEVSLRLGAKAMQRARQRAEAIAQAAGHRVVGVLNASDTWEMPVSTVNLQQEWLGQDTQRASRARSGPLEAGVPYTSTHVFTVQLTVDFQLE</sequence>
<gene>
    <name evidence="1" type="ORF">GO986_09860</name>
</gene>